<proteinExistence type="predicted"/>
<keyword evidence="8" id="KW-1185">Reference proteome</keyword>
<dbReference type="AlphaFoldDB" id="A0A921ZSU7"/>
<dbReference type="PROSITE" id="PS50240">
    <property type="entry name" value="TRYPSIN_DOM"/>
    <property type="match status" value="1"/>
</dbReference>
<evidence type="ECO:0000259" key="6">
    <source>
        <dbReference type="PROSITE" id="PS50240"/>
    </source>
</evidence>
<dbReference type="Gene3D" id="2.40.10.10">
    <property type="entry name" value="Trypsin-like serine proteases"/>
    <property type="match status" value="1"/>
</dbReference>
<feature type="transmembrane region" description="Helical" evidence="5">
    <location>
        <begin position="21"/>
        <end position="47"/>
    </location>
</feature>
<keyword evidence="5" id="KW-0472">Membrane</keyword>
<protein>
    <recommendedName>
        <fullName evidence="6">Peptidase S1 domain-containing protein</fullName>
    </recommendedName>
</protein>
<dbReference type="InterPro" id="IPR009003">
    <property type="entry name" value="Peptidase_S1_PA"/>
</dbReference>
<dbReference type="SUPFAM" id="SSF50494">
    <property type="entry name" value="Trypsin-like serine proteases"/>
    <property type="match status" value="1"/>
</dbReference>
<evidence type="ECO:0000256" key="1">
    <source>
        <dbReference type="ARBA" id="ARBA00022670"/>
    </source>
</evidence>
<feature type="domain" description="Peptidase S1" evidence="6">
    <location>
        <begin position="185"/>
        <end position="436"/>
    </location>
</feature>
<keyword evidence="4" id="KW-1015">Disulfide bond</keyword>
<comment type="caution">
    <text evidence="7">The sequence shown here is derived from an EMBL/GenBank/DDBJ whole genome shotgun (WGS) entry which is preliminary data.</text>
</comment>
<dbReference type="GO" id="GO:0004252">
    <property type="term" value="F:serine-type endopeptidase activity"/>
    <property type="evidence" value="ECO:0007669"/>
    <property type="project" value="InterPro"/>
</dbReference>
<evidence type="ECO:0000313" key="7">
    <source>
        <dbReference type="EMBL" id="KAG6462758.1"/>
    </source>
</evidence>
<dbReference type="SMART" id="SM00020">
    <property type="entry name" value="Tryp_SPc"/>
    <property type="match status" value="1"/>
</dbReference>
<dbReference type="InterPro" id="IPR043504">
    <property type="entry name" value="Peptidase_S1_PA_chymotrypsin"/>
</dbReference>
<reference evidence="7" key="1">
    <citation type="journal article" date="2016" name="Insect Biochem. Mol. Biol.">
        <title>Multifaceted biological insights from a draft genome sequence of the tobacco hornworm moth, Manduca sexta.</title>
        <authorList>
            <person name="Kanost M.R."/>
            <person name="Arrese E.L."/>
            <person name="Cao X."/>
            <person name="Chen Y.R."/>
            <person name="Chellapilla S."/>
            <person name="Goldsmith M.R."/>
            <person name="Grosse-Wilde E."/>
            <person name="Heckel D.G."/>
            <person name="Herndon N."/>
            <person name="Jiang H."/>
            <person name="Papanicolaou A."/>
            <person name="Qu J."/>
            <person name="Soulages J.L."/>
            <person name="Vogel H."/>
            <person name="Walters J."/>
            <person name="Waterhouse R.M."/>
            <person name="Ahn S.J."/>
            <person name="Almeida F.C."/>
            <person name="An C."/>
            <person name="Aqrawi P."/>
            <person name="Bretschneider A."/>
            <person name="Bryant W.B."/>
            <person name="Bucks S."/>
            <person name="Chao H."/>
            <person name="Chevignon G."/>
            <person name="Christen J.M."/>
            <person name="Clarke D.F."/>
            <person name="Dittmer N.T."/>
            <person name="Ferguson L.C.F."/>
            <person name="Garavelou S."/>
            <person name="Gordon K.H.J."/>
            <person name="Gunaratna R.T."/>
            <person name="Han Y."/>
            <person name="Hauser F."/>
            <person name="He Y."/>
            <person name="Heidel-Fischer H."/>
            <person name="Hirsh A."/>
            <person name="Hu Y."/>
            <person name="Jiang H."/>
            <person name="Kalra D."/>
            <person name="Klinner C."/>
            <person name="Konig C."/>
            <person name="Kovar C."/>
            <person name="Kroll A.R."/>
            <person name="Kuwar S.S."/>
            <person name="Lee S.L."/>
            <person name="Lehman R."/>
            <person name="Li K."/>
            <person name="Li Z."/>
            <person name="Liang H."/>
            <person name="Lovelace S."/>
            <person name="Lu Z."/>
            <person name="Mansfield J.H."/>
            <person name="McCulloch K.J."/>
            <person name="Mathew T."/>
            <person name="Morton B."/>
            <person name="Muzny D.M."/>
            <person name="Neunemann D."/>
            <person name="Ongeri F."/>
            <person name="Pauchet Y."/>
            <person name="Pu L.L."/>
            <person name="Pyrousis I."/>
            <person name="Rao X.J."/>
            <person name="Redding A."/>
            <person name="Roesel C."/>
            <person name="Sanchez-Gracia A."/>
            <person name="Schaack S."/>
            <person name="Shukla A."/>
            <person name="Tetreau G."/>
            <person name="Wang Y."/>
            <person name="Xiong G.H."/>
            <person name="Traut W."/>
            <person name="Walsh T.K."/>
            <person name="Worley K.C."/>
            <person name="Wu D."/>
            <person name="Wu W."/>
            <person name="Wu Y.Q."/>
            <person name="Zhang X."/>
            <person name="Zou Z."/>
            <person name="Zucker H."/>
            <person name="Briscoe A.D."/>
            <person name="Burmester T."/>
            <person name="Clem R.J."/>
            <person name="Feyereisen R."/>
            <person name="Grimmelikhuijzen C.J.P."/>
            <person name="Hamodrakas S.J."/>
            <person name="Hansson B.S."/>
            <person name="Huguet E."/>
            <person name="Jermiin L.S."/>
            <person name="Lan Q."/>
            <person name="Lehman H.K."/>
            <person name="Lorenzen M."/>
            <person name="Merzendorfer H."/>
            <person name="Michalopoulos I."/>
            <person name="Morton D.B."/>
            <person name="Muthukrishnan S."/>
            <person name="Oakeshott J.G."/>
            <person name="Palmer W."/>
            <person name="Park Y."/>
            <person name="Passarelli A.L."/>
            <person name="Rozas J."/>
            <person name="Schwartz L.M."/>
            <person name="Smith W."/>
            <person name="Southgate A."/>
            <person name="Vilcinskas A."/>
            <person name="Vogt R."/>
            <person name="Wang P."/>
            <person name="Werren J."/>
            <person name="Yu X.Q."/>
            <person name="Zhou J.J."/>
            <person name="Brown S.J."/>
            <person name="Scherer S.E."/>
            <person name="Richards S."/>
            <person name="Blissard G.W."/>
        </authorList>
    </citation>
    <scope>NUCLEOTIDE SEQUENCE</scope>
</reference>
<keyword evidence="3" id="KW-0720">Serine protease</keyword>
<dbReference type="Proteomes" id="UP000791440">
    <property type="component" value="Unassembled WGS sequence"/>
</dbReference>
<organism evidence="7 8">
    <name type="scientific">Manduca sexta</name>
    <name type="common">Tobacco hawkmoth</name>
    <name type="synonym">Tobacco hornworm</name>
    <dbReference type="NCBI Taxonomy" id="7130"/>
    <lineage>
        <taxon>Eukaryota</taxon>
        <taxon>Metazoa</taxon>
        <taxon>Ecdysozoa</taxon>
        <taxon>Arthropoda</taxon>
        <taxon>Hexapoda</taxon>
        <taxon>Insecta</taxon>
        <taxon>Pterygota</taxon>
        <taxon>Neoptera</taxon>
        <taxon>Endopterygota</taxon>
        <taxon>Lepidoptera</taxon>
        <taxon>Glossata</taxon>
        <taxon>Ditrysia</taxon>
        <taxon>Bombycoidea</taxon>
        <taxon>Sphingidae</taxon>
        <taxon>Sphinginae</taxon>
        <taxon>Sphingini</taxon>
        <taxon>Manduca</taxon>
    </lineage>
</organism>
<dbReference type="InterPro" id="IPR050430">
    <property type="entry name" value="Peptidase_S1"/>
</dbReference>
<dbReference type="OrthoDB" id="6159137at2759"/>
<keyword evidence="5" id="KW-0812">Transmembrane</keyword>
<evidence type="ECO:0000256" key="3">
    <source>
        <dbReference type="ARBA" id="ARBA00022825"/>
    </source>
</evidence>
<evidence type="ECO:0000256" key="4">
    <source>
        <dbReference type="ARBA" id="ARBA00023157"/>
    </source>
</evidence>
<gene>
    <name evidence="7" type="ORF">O3G_MSEX013450</name>
</gene>
<keyword evidence="1" id="KW-0645">Protease</keyword>
<sequence length="438" mass="48815">MCNVFCKEFKGWCKSFTRTEAFLTILEGFLLFLVFGFLVFLILHFLACPSDTETLYNVETTTAKLTTFTPKTKTKTTVKSTFTYNAPTTLAPECTWKPSEKTKAYIKYYEYNTTTYKSVDTSADITDYSERDKEIGHPDENKKDNDSIKIKDYSLNSQSGGNKHVAIKLQPVYDYGDDIDFKPDESDGEEAEDLYQRYVLALVKVNPPRNIIFGCTLTIVTEYWTVTAASCIEAIEEVDSLDSFVMIEDYGGVRKGRTHVISDVQIHPMYEGVNKSYDLTALKSEDSLMRGSGYAVELPSLIDYFMITIGERLTLLGFGPYRTIDTGPLGKRLHKVYVYSLPPAQCAAQAEAETWSLRHLWGGAAVRRGRCGAGALCAAALHSRGAPCNYCAGAPLLRGPALVGVMSNNQQCGVACEPQLYVNIAEIRDWLDFVTGTK</sequence>
<evidence type="ECO:0000313" key="8">
    <source>
        <dbReference type="Proteomes" id="UP000791440"/>
    </source>
</evidence>
<dbReference type="PANTHER" id="PTHR24276">
    <property type="entry name" value="POLYSERASE-RELATED"/>
    <property type="match status" value="1"/>
</dbReference>
<dbReference type="InterPro" id="IPR001254">
    <property type="entry name" value="Trypsin_dom"/>
</dbReference>
<dbReference type="GO" id="GO:0006508">
    <property type="term" value="P:proteolysis"/>
    <property type="evidence" value="ECO:0007669"/>
    <property type="project" value="UniProtKB-KW"/>
</dbReference>
<reference evidence="7" key="2">
    <citation type="submission" date="2020-12" db="EMBL/GenBank/DDBJ databases">
        <authorList>
            <person name="Kanost M."/>
        </authorList>
    </citation>
    <scope>NUCLEOTIDE SEQUENCE</scope>
</reference>
<evidence type="ECO:0000256" key="2">
    <source>
        <dbReference type="ARBA" id="ARBA00022801"/>
    </source>
</evidence>
<dbReference type="PANTHER" id="PTHR24276:SF98">
    <property type="entry name" value="FI18310P1-RELATED"/>
    <property type="match status" value="1"/>
</dbReference>
<dbReference type="EMBL" id="JH668887">
    <property type="protein sequence ID" value="KAG6462758.1"/>
    <property type="molecule type" value="Genomic_DNA"/>
</dbReference>
<keyword evidence="5" id="KW-1133">Transmembrane helix</keyword>
<dbReference type="Pfam" id="PF00089">
    <property type="entry name" value="Trypsin"/>
    <property type="match status" value="1"/>
</dbReference>
<keyword evidence="2" id="KW-0378">Hydrolase</keyword>
<name>A0A921ZSU7_MANSE</name>
<accession>A0A921ZSU7</accession>
<evidence type="ECO:0000256" key="5">
    <source>
        <dbReference type="SAM" id="Phobius"/>
    </source>
</evidence>